<keyword evidence="4" id="KW-0119">Carbohydrate metabolism</keyword>
<dbReference type="InterPro" id="IPR001547">
    <property type="entry name" value="Glyco_hydro_5"/>
</dbReference>
<keyword evidence="6" id="KW-0624">Polysaccharide degradation</keyword>
<evidence type="ECO:0000256" key="7">
    <source>
        <dbReference type="RuleBase" id="RU361153"/>
    </source>
</evidence>
<dbReference type="SUPFAM" id="SSF51445">
    <property type="entry name" value="(Trans)glycosidases"/>
    <property type="match status" value="1"/>
</dbReference>
<protein>
    <submittedName>
        <fullName evidence="10">Cellulase</fullName>
    </submittedName>
</protein>
<dbReference type="SMR" id="A0A172PCR8"/>
<evidence type="ECO:0000256" key="1">
    <source>
        <dbReference type="ARBA" id="ARBA00005641"/>
    </source>
</evidence>
<keyword evidence="3" id="KW-0136">Cellulose degradation</keyword>
<dbReference type="InterPro" id="IPR050386">
    <property type="entry name" value="Glycosyl_hydrolase_5"/>
</dbReference>
<dbReference type="Gene3D" id="3.20.20.80">
    <property type="entry name" value="Glycosidases"/>
    <property type="match status" value="1"/>
</dbReference>
<dbReference type="PANTHER" id="PTHR31297:SF41">
    <property type="entry name" value="ENDOGLUCANASE, PUTATIVE (AFU_ORTHOLOGUE AFUA_5G01830)-RELATED"/>
    <property type="match status" value="1"/>
</dbReference>
<keyword evidence="5 7" id="KW-0326">Glycosidase</keyword>
<dbReference type="GO" id="GO:0008422">
    <property type="term" value="F:beta-glucosidase activity"/>
    <property type="evidence" value="ECO:0007669"/>
    <property type="project" value="TreeGrafter"/>
</dbReference>
<feature type="domain" description="Glycoside hydrolase family 5" evidence="9">
    <location>
        <begin position="66"/>
        <end position="359"/>
    </location>
</feature>
<organism evidence="10">
    <name type="scientific">Xylanibacter ruminicola</name>
    <name type="common">Prevotella ruminicola</name>
    <dbReference type="NCBI Taxonomy" id="839"/>
    <lineage>
        <taxon>Bacteria</taxon>
        <taxon>Pseudomonadati</taxon>
        <taxon>Bacteroidota</taxon>
        <taxon>Bacteroidia</taxon>
        <taxon>Bacteroidales</taxon>
        <taxon>Prevotellaceae</taxon>
        <taxon>Xylanibacter</taxon>
    </lineage>
</organism>
<evidence type="ECO:0000256" key="8">
    <source>
        <dbReference type="SAM" id="SignalP"/>
    </source>
</evidence>
<keyword evidence="8" id="KW-0732">Signal</keyword>
<dbReference type="GO" id="GO:0005576">
    <property type="term" value="C:extracellular region"/>
    <property type="evidence" value="ECO:0007669"/>
    <property type="project" value="TreeGrafter"/>
</dbReference>
<dbReference type="GO" id="GO:0030245">
    <property type="term" value="P:cellulose catabolic process"/>
    <property type="evidence" value="ECO:0007669"/>
    <property type="project" value="UniProtKB-KW"/>
</dbReference>
<evidence type="ECO:0000256" key="5">
    <source>
        <dbReference type="ARBA" id="ARBA00023295"/>
    </source>
</evidence>
<evidence type="ECO:0000256" key="3">
    <source>
        <dbReference type="ARBA" id="ARBA00023001"/>
    </source>
</evidence>
<dbReference type="GO" id="GO:0009986">
    <property type="term" value="C:cell surface"/>
    <property type="evidence" value="ECO:0007669"/>
    <property type="project" value="TreeGrafter"/>
</dbReference>
<dbReference type="AlphaFoldDB" id="A0A172PCR8"/>
<dbReference type="InterPro" id="IPR017853">
    <property type="entry name" value="GH"/>
</dbReference>
<dbReference type="Pfam" id="PF00150">
    <property type="entry name" value="Cellulase"/>
    <property type="match status" value="1"/>
</dbReference>
<feature type="chain" id="PRO_5007999569" evidence="8">
    <location>
        <begin position="27"/>
        <end position="389"/>
    </location>
</feature>
<dbReference type="PANTHER" id="PTHR31297">
    <property type="entry name" value="GLUCAN ENDO-1,6-BETA-GLUCOSIDASE B"/>
    <property type="match status" value="1"/>
</dbReference>
<feature type="signal peptide" evidence="8">
    <location>
        <begin position="1"/>
        <end position="26"/>
    </location>
</feature>
<sequence length="389" mass="45471">MRKNILMLAVAIIAAMCVTTSCGNKAQKQDETQAGQVNNFRIKRGTNISHWLSQSEQRGEARRLHIQEDDFARLEELGFDFVRIPIDEVQFWDEDGKQLPEAWGLLNNALDWAKKHNLRAIVDLHIIRSHYFNAANENDKAANTLFTSEESQQGLLNLWKQLSDTLKNRSNDWVAYEFMNEPVAPEHEQWNQLVAKVHKALRELEPQRTLVIGSNMWQGHETMKYLKVPEGDKNIILSFHYYNPMILTHYGAWWTPLGKYQGKVNYPGVLVSKEDYEAAPAEIKDQLKPYTEQVWDINTIRAQFKDAIEAAKKYDLQLFCGEWGVYEPVDRELAYNWTRDMLTVFDEYNIAWTTWCYDADFGFWDQQRHTFKDRPLVELLMSGKKLGEE</sequence>
<evidence type="ECO:0000256" key="4">
    <source>
        <dbReference type="ARBA" id="ARBA00023277"/>
    </source>
</evidence>
<evidence type="ECO:0000256" key="2">
    <source>
        <dbReference type="ARBA" id="ARBA00022801"/>
    </source>
</evidence>
<dbReference type="PROSITE" id="PS51257">
    <property type="entry name" value="PROKAR_LIPOPROTEIN"/>
    <property type="match status" value="1"/>
</dbReference>
<reference evidence="10" key="1">
    <citation type="submission" date="2015-12" db="EMBL/GenBank/DDBJ databases">
        <title>Isolation and characterization of recombinant Cel PRII cellulase from buffalo rumen metagenome.</title>
        <authorList>
            <person name="Davla D.M."/>
            <person name="Patel A.K."/>
            <person name="Chudasama P."/>
            <person name="Chandra Shekar M."/>
            <person name="Parikh I.K."/>
            <person name="Joshi C.G."/>
        </authorList>
    </citation>
    <scope>NUCLEOTIDE SEQUENCE</scope>
    <source>
        <strain evidence="10">PR2</strain>
    </source>
</reference>
<dbReference type="EMBL" id="KU374969">
    <property type="protein sequence ID" value="AND66077.1"/>
    <property type="molecule type" value="Genomic_DNA"/>
</dbReference>
<proteinExistence type="inferred from homology"/>
<comment type="similarity">
    <text evidence="1 7">Belongs to the glycosyl hydrolase 5 (cellulase A) family.</text>
</comment>
<keyword evidence="2 7" id="KW-0378">Hydrolase</keyword>
<evidence type="ECO:0000259" key="9">
    <source>
        <dbReference type="Pfam" id="PF00150"/>
    </source>
</evidence>
<accession>A0A172PCR8</accession>
<name>A0A172PCR8_XYLRU</name>
<evidence type="ECO:0000313" key="10">
    <source>
        <dbReference type="EMBL" id="AND66077.1"/>
    </source>
</evidence>
<evidence type="ECO:0000256" key="6">
    <source>
        <dbReference type="ARBA" id="ARBA00023326"/>
    </source>
</evidence>